<sequence>MSALHKFETLGYTVMYHASTEEICEKWRNMARKSNHDLIWFSDMFDNVMQYISGEQEIFPTKRPAIFQPTSNRCRKQGPAVLQDNASISGFGRNAQSAMRSEWEAIRLNKGDILMFRVTMIIVSRTTIASASLGAASTCELVRIAFASTLTNSTDSASKNLSAPMCLGYSVKE</sequence>
<dbReference type="EMBL" id="RCMI01001243">
    <property type="protein sequence ID" value="KAG2887911.1"/>
    <property type="molecule type" value="Genomic_DNA"/>
</dbReference>
<dbReference type="Proteomes" id="UP000735874">
    <property type="component" value="Unassembled WGS sequence"/>
</dbReference>
<reference evidence="1" key="1">
    <citation type="submission" date="2018-10" db="EMBL/GenBank/DDBJ databases">
        <title>Effector identification in a new, highly contiguous assembly of the strawberry crown rot pathogen Phytophthora cactorum.</title>
        <authorList>
            <person name="Armitage A.D."/>
            <person name="Nellist C.F."/>
            <person name="Bates H."/>
            <person name="Vickerstaff R.J."/>
            <person name="Harrison R.J."/>
        </authorList>
    </citation>
    <scope>NUCLEOTIDE SEQUENCE</scope>
    <source>
        <strain evidence="1">15-7</strain>
        <strain evidence="2">4032</strain>
        <strain evidence="3">4040</strain>
        <strain evidence="4">P415</strain>
    </source>
</reference>
<accession>A0A8T0YHP8</accession>
<gene>
    <name evidence="1" type="ORF">PC113_g20486</name>
    <name evidence="2" type="ORF">PC115_g20201</name>
    <name evidence="3" type="ORF">PC117_g17819</name>
    <name evidence="4" type="ORF">PC118_g20348</name>
</gene>
<evidence type="ECO:0000313" key="4">
    <source>
        <dbReference type="EMBL" id="KAG2964391.1"/>
    </source>
</evidence>
<proteinExistence type="predicted"/>
<evidence type="ECO:0000313" key="3">
    <source>
        <dbReference type="EMBL" id="KAG2916163.1"/>
    </source>
</evidence>
<dbReference type="EMBL" id="RCML01001217">
    <property type="protein sequence ID" value="KAG2964391.1"/>
    <property type="molecule type" value="Genomic_DNA"/>
</dbReference>
<dbReference type="AlphaFoldDB" id="A0A8T0YHP8"/>
<dbReference type="Proteomes" id="UP000774804">
    <property type="component" value="Unassembled WGS sequence"/>
</dbReference>
<dbReference type="EMBL" id="RCMG01001186">
    <property type="protein sequence ID" value="KAG2833946.1"/>
    <property type="molecule type" value="Genomic_DNA"/>
</dbReference>
<evidence type="ECO:0000313" key="2">
    <source>
        <dbReference type="EMBL" id="KAG2887911.1"/>
    </source>
</evidence>
<dbReference type="EMBL" id="RCMK01000688">
    <property type="protein sequence ID" value="KAG2916163.1"/>
    <property type="molecule type" value="Genomic_DNA"/>
</dbReference>
<dbReference type="Proteomes" id="UP000697107">
    <property type="component" value="Unassembled WGS sequence"/>
</dbReference>
<evidence type="ECO:0000313" key="1">
    <source>
        <dbReference type="EMBL" id="KAG2833946.1"/>
    </source>
</evidence>
<dbReference type="Proteomes" id="UP000736787">
    <property type="component" value="Unassembled WGS sequence"/>
</dbReference>
<evidence type="ECO:0000313" key="5">
    <source>
        <dbReference type="Proteomes" id="UP000735874"/>
    </source>
</evidence>
<comment type="caution">
    <text evidence="1">The sequence shown here is derived from an EMBL/GenBank/DDBJ whole genome shotgun (WGS) entry which is preliminary data.</text>
</comment>
<name>A0A8T0YHP8_9STRA</name>
<organism evidence="1 5">
    <name type="scientific">Phytophthora cactorum</name>
    <dbReference type="NCBI Taxonomy" id="29920"/>
    <lineage>
        <taxon>Eukaryota</taxon>
        <taxon>Sar</taxon>
        <taxon>Stramenopiles</taxon>
        <taxon>Oomycota</taxon>
        <taxon>Peronosporomycetes</taxon>
        <taxon>Peronosporales</taxon>
        <taxon>Peronosporaceae</taxon>
        <taxon>Phytophthora</taxon>
    </lineage>
</organism>
<protein>
    <submittedName>
        <fullName evidence="1">Uncharacterized protein</fullName>
    </submittedName>
</protein>